<evidence type="ECO:0000313" key="2">
    <source>
        <dbReference type="Proteomes" id="UP000483839"/>
    </source>
</evidence>
<reference evidence="1 2" key="1">
    <citation type="submission" date="2019-11" db="EMBL/GenBank/DDBJ databases">
        <title>Streptococcus uberis isolated from clinical mastitis cases on a southeastern Queensland dairy.</title>
        <authorList>
            <person name="Workentine M.L."/>
            <person name="Price R."/>
            <person name="Olchowy T."/>
        </authorList>
    </citation>
    <scope>NUCLEOTIDE SEQUENCE [LARGE SCALE GENOMIC DNA]</scope>
    <source>
        <strain evidence="1 2">OLC4459-A17</strain>
    </source>
</reference>
<comment type="caution">
    <text evidence="1">The sequence shown here is derived from an EMBL/GenBank/DDBJ whole genome shotgun (WGS) entry which is preliminary data.</text>
</comment>
<gene>
    <name evidence="1" type="ORF">GKS16_02690</name>
</gene>
<dbReference type="AlphaFoldDB" id="A0A6L6G717"/>
<name>A0A6L6G717_STRUB</name>
<dbReference type="Proteomes" id="UP000483839">
    <property type="component" value="Unassembled WGS sequence"/>
</dbReference>
<dbReference type="InterPro" id="IPR025332">
    <property type="entry name" value="DUF4238"/>
</dbReference>
<proteinExistence type="predicted"/>
<dbReference type="Pfam" id="PF14022">
    <property type="entry name" value="DUF4238"/>
    <property type="match status" value="1"/>
</dbReference>
<sequence>MCRMAKVKNSHYVPRVYLKSWSKDNRIHTYDLFVPHKKRPLWKGNSTRFTSSEKYFYAYYDNNDLNDGFEDIFSKEIEGRYPE</sequence>
<accession>A0A6L6G717</accession>
<protein>
    <submittedName>
        <fullName evidence="1">DUF4238 domain-containing protein</fullName>
    </submittedName>
</protein>
<dbReference type="EMBL" id="WLXI01000027">
    <property type="protein sequence ID" value="MTD01192.1"/>
    <property type="molecule type" value="Genomic_DNA"/>
</dbReference>
<organism evidence="1 2">
    <name type="scientific">Streptococcus uberis</name>
    <dbReference type="NCBI Taxonomy" id="1349"/>
    <lineage>
        <taxon>Bacteria</taxon>
        <taxon>Bacillati</taxon>
        <taxon>Bacillota</taxon>
        <taxon>Bacilli</taxon>
        <taxon>Lactobacillales</taxon>
        <taxon>Streptococcaceae</taxon>
        <taxon>Streptococcus</taxon>
    </lineage>
</organism>
<evidence type="ECO:0000313" key="1">
    <source>
        <dbReference type="EMBL" id="MTD01192.1"/>
    </source>
</evidence>